<dbReference type="GO" id="GO:0030163">
    <property type="term" value="P:protein catabolic process"/>
    <property type="evidence" value="ECO:0007669"/>
    <property type="project" value="InterPro"/>
</dbReference>
<reference evidence="3" key="2">
    <citation type="submission" date="2013-10" db="EMBL/GenBank/DDBJ databases">
        <authorList>
            <person name="Aslett M."/>
        </authorList>
    </citation>
    <scope>NUCLEOTIDE SEQUENCE [LARGE SCALE GENOMIC DNA]</scope>
    <source>
        <strain evidence="3">Houghton</strain>
    </source>
</reference>
<name>U6H3T3_9EIME</name>
<protein>
    <submittedName>
        <fullName evidence="3">ATP-dependent Clp protease adaptor domain-containing protein, putative</fullName>
    </submittedName>
</protein>
<keyword evidence="3" id="KW-0645">Protease</keyword>
<accession>U6H3T3</accession>
<proteinExistence type="predicted"/>
<dbReference type="InterPro" id="IPR003769">
    <property type="entry name" value="ClpS_core"/>
</dbReference>
<dbReference type="Gene3D" id="3.30.1390.10">
    <property type="match status" value="1"/>
</dbReference>
<evidence type="ECO:0000259" key="2">
    <source>
        <dbReference type="Pfam" id="PF02617"/>
    </source>
</evidence>
<dbReference type="SUPFAM" id="SSF54736">
    <property type="entry name" value="ClpS-like"/>
    <property type="match status" value="1"/>
</dbReference>
<evidence type="ECO:0000256" key="1">
    <source>
        <dbReference type="SAM" id="MobiDB-lite"/>
    </source>
</evidence>
<dbReference type="EMBL" id="HG694867">
    <property type="protein sequence ID" value="CDI86138.1"/>
    <property type="molecule type" value="Genomic_DNA"/>
</dbReference>
<dbReference type="InterPro" id="IPR014719">
    <property type="entry name" value="Ribosomal_bL12_C/ClpS-like"/>
</dbReference>
<dbReference type="InterPro" id="IPR022935">
    <property type="entry name" value="ClpS"/>
</dbReference>
<dbReference type="PANTHER" id="PTHR33473">
    <property type="entry name" value="ATP-DEPENDENT CLP PROTEASE ADAPTER PROTEIN CLPS1, CHLOROPLASTIC"/>
    <property type="match status" value="1"/>
</dbReference>
<dbReference type="AlphaFoldDB" id="U6H3T3"/>
<reference evidence="3" key="1">
    <citation type="submission" date="2013-10" db="EMBL/GenBank/DDBJ databases">
        <title>Genomic analysis of the causative agents of coccidiosis in chickens.</title>
        <authorList>
            <person name="Reid A.J."/>
            <person name="Blake D."/>
            <person name="Billington K."/>
            <person name="Browne H."/>
            <person name="Dunn M."/>
            <person name="Hung S."/>
            <person name="Kawahara F."/>
            <person name="Miranda-Saavedra D."/>
            <person name="Mourier T."/>
            <person name="Nagra H."/>
            <person name="Otto T.D."/>
            <person name="Rawlings N."/>
            <person name="Sanchez A."/>
            <person name="Sanders M."/>
            <person name="Subramaniam C."/>
            <person name="Tay Y."/>
            <person name="Dear P."/>
            <person name="Doerig C."/>
            <person name="Gruber A."/>
            <person name="Parkinson J."/>
            <person name="Shirley M."/>
            <person name="Wan K.L."/>
            <person name="Berriman M."/>
            <person name="Tomley F."/>
            <person name="Pain A."/>
        </authorList>
    </citation>
    <scope>NUCLEOTIDE SEQUENCE [LARGE SCALE GENOMIC DNA]</scope>
    <source>
        <strain evidence="3">Houghton</strain>
    </source>
</reference>
<feature type="region of interest" description="Disordered" evidence="1">
    <location>
        <begin position="1"/>
        <end position="41"/>
    </location>
</feature>
<dbReference type="VEuPathDB" id="ToxoDB:EPH_0069350"/>
<dbReference type="Pfam" id="PF02617">
    <property type="entry name" value="ClpS"/>
    <property type="match status" value="1"/>
</dbReference>
<dbReference type="GO" id="GO:0008233">
    <property type="term" value="F:peptidase activity"/>
    <property type="evidence" value="ECO:0007669"/>
    <property type="project" value="UniProtKB-KW"/>
</dbReference>
<keyword evidence="3" id="KW-0378">Hydrolase</keyword>
<dbReference type="PANTHER" id="PTHR33473:SF17">
    <property type="entry name" value="ATP-DEPENDENT CLP PROTEASE ADAPTER PROTEIN CLPS1, CHLOROPLASTIC"/>
    <property type="match status" value="1"/>
</dbReference>
<sequence>MDEPPRAPAREQAERKAAESSHVKEREAVEDKEGAEKRRQRVKDWRVVLHNDDIHTFECVEDAITKVLPHISRARAYDIALHAHTNSKATIMLTWEEKATEVAMALQGEGLTVSVLPDKLFNKQEEQK</sequence>
<organism evidence="3 4">
    <name type="scientific">Eimeria praecox</name>
    <dbReference type="NCBI Taxonomy" id="51316"/>
    <lineage>
        <taxon>Eukaryota</taxon>
        <taxon>Sar</taxon>
        <taxon>Alveolata</taxon>
        <taxon>Apicomplexa</taxon>
        <taxon>Conoidasida</taxon>
        <taxon>Coccidia</taxon>
        <taxon>Eucoccidiorida</taxon>
        <taxon>Eimeriorina</taxon>
        <taxon>Eimeriidae</taxon>
        <taxon>Eimeria</taxon>
    </lineage>
</organism>
<keyword evidence="4" id="KW-1185">Reference proteome</keyword>
<gene>
    <name evidence="3" type="ORF">EPH_0069350</name>
</gene>
<evidence type="ECO:0000313" key="3">
    <source>
        <dbReference type="EMBL" id="CDI86138.1"/>
    </source>
</evidence>
<dbReference type="Proteomes" id="UP000018201">
    <property type="component" value="Unassembled WGS sequence"/>
</dbReference>
<feature type="domain" description="Adaptor protein ClpS core" evidence="2">
    <location>
        <begin position="42"/>
        <end position="108"/>
    </location>
</feature>
<evidence type="ECO:0000313" key="4">
    <source>
        <dbReference type="Proteomes" id="UP000018201"/>
    </source>
</evidence>
<dbReference type="OrthoDB" id="5144at2759"/>
<dbReference type="GO" id="GO:0006508">
    <property type="term" value="P:proteolysis"/>
    <property type="evidence" value="ECO:0007669"/>
    <property type="project" value="UniProtKB-KW"/>
</dbReference>